<dbReference type="Pfam" id="PF00240">
    <property type="entry name" value="ubiquitin"/>
    <property type="match status" value="1"/>
</dbReference>
<dbReference type="Proteomes" id="UP001165082">
    <property type="component" value="Unassembled WGS sequence"/>
</dbReference>
<evidence type="ECO:0000256" key="1">
    <source>
        <dbReference type="SAM" id="MobiDB-lite"/>
    </source>
</evidence>
<feature type="region of interest" description="Disordered" evidence="1">
    <location>
        <begin position="64"/>
        <end position="134"/>
    </location>
</feature>
<name>A0A9W6ZJ27_9STRA</name>
<feature type="region of interest" description="Disordered" evidence="1">
    <location>
        <begin position="1"/>
        <end position="41"/>
    </location>
</feature>
<dbReference type="PROSITE" id="PS50053">
    <property type="entry name" value="UBIQUITIN_2"/>
    <property type="match status" value="1"/>
</dbReference>
<feature type="non-terminal residue" evidence="3">
    <location>
        <position position="1"/>
    </location>
</feature>
<organism evidence="3 4">
    <name type="scientific">Triparma retinervis</name>
    <dbReference type="NCBI Taxonomy" id="2557542"/>
    <lineage>
        <taxon>Eukaryota</taxon>
        <taxon>Sar</taxon>
        <taxon>Stramenopiles</taxon>
        <taxon>Ochrophyta</taxon>
        <taxon>Bolidophyceae</taxon>
        <taxon>Parmales</taxon>
        <taxon>Triparmaceae</taxon>
        <taxon>Triparma</taxon>
    </lineage>
</organism>
<dbReference type="EMBL" id="BRXZ01006111">
    <property type="protein sequence ID" value="GMH55424.1"/>
    <property type="molecule type" value="Genomic_DNA"/>
</dbReference>
<dbReference type="AlphaFoldDB" id="A0A9W6ZJ27"/>
<evidence type="ECO:0000313" key="3">
    <source>
        <dbReference type="EMBL" id="GMH55424.1"/>
    </source>
</evidence>
<evidence type="ECO:0000259" key="2">
    <source>
        <dbReference type="PROSITE" id="PS50053"/>
    </source>
</evidence>
<reference evidence="3" key="1">
    <citation type="submission" date="2022-07" db="EMBL/GenBank/DDBJ databases">
        <title>Genome analysis of Parmales, a sister group of diatoms, reveals the evolutionary specialization of diatoms from phago-mixotrophs to photoautotrophs.</title>
        <authorList>
            <person name="Ban H."/>
            <person name="Sato S."/>
            <person name="Yoshikawa S."/>
            <person name="Kazumasa Y."/>
            <person name="Nakamura Y."/>
            <person name="Ichinomiya M."/>
            <person name="Saitoh K."/>
            <person name="Sato N."/>
            <person name="Blanc-Mathieu R."/>
            <person name="Endo H."/>
            <person name="Kuwata A."/>
            <person name="Ogata H."/>
        </authorList>
    </citation>
    <scope>NUCLEOTIDE SEQUENCE</scope>
</reference>
<keyword evidence="4" id="KW-1185">Reference proteome</keyword>
<gene>
    <name evidence="3" type="ORF">TrRE_jg3698</name>
</gene>
<comment type="caution">
    <text evidence="3">The sequence shown here is derived from an EMBL/GenBank/DDBJ whole genome shotgun (WGS) entry which is preliminary data.</text>
</comment>
<accession>A0A9W6ZJ27</accession>
<dbReference type="InterPro" id="IPR029071">
    <property type="entry name" value="Ubiquitin-like_domsf"/>
</dbReference>
<dbReference type="PRINTS" id="PR00348">
    <property type="entry name" value="UBIQUITIN"/>
</dbReference>
<feature type="compositionally biased region" description="Acidic residues" evidence="1">
    <location>
        <begin position="1"/>
        <end position="11"/>
    </location>
</feature>
<feature type="domain" description="Ubiquitin-like" evidence="2">
    <location>
        <begin position="20"/>
        <end position="69"/>
    </location>
</feature>
<proteinExistence type="predicted"/>
<dbReference type="InterPro" id="IPR050158">
    <property type="entry name" value="Ubiquitin_ubiquitin-like"/>
</dbReference>
<dbReference type="PANTHER" id="PTHR10666">
    <property type="entry name" value="UBIQUITIN"/>
    <property type="match status" value="1"/>
</dbReference>
<dbReference type="InterPro" id="IPR019956">
    <property type="entry name" value="Ubiquitin_dom"/>
</dbReference>
<evidence type="ECO:0000313" key="4">
    <source>
        <dbReference type="Proteomes" id="UP001165082"/>
    </source>
</evidence>
<feature type="compositionally biased region" description="Acidic residues" evidence="1">
    <location>
        <begin position="82"/>
        <end position="134"/>
    </location>
</feature>
<protein>
    <recommendedName>
        <fullName evidence="2">Ubiquitin-like domain-containing protein</fullName>
    </recommendedName>
</protein>
<dbReference type="InterPro" id="IPR000626">
    <property type="entry name" value="Ubiquitin-like_dom"/>
</dbReference>
<dbReference type="SMART" id="SM00213">
    <property type="entry name" value="UBQ"/>
    <property type="match status" value="1"/>
</dbReference>
<sequence>LSLNFDNEEDTVQLSGGGGKKTIQDKVGIPPDQQRLGFAGKQLEDGRTLSDYNIQKESTLHLVGRLRGGMQPGNDRIRSEEVGQDGEVEEDDEEVGQDGEVEEDDEEVGQDGEVEEDDEEVGQDGEVEEDDEEVNELQLIGIRDECVVRIAEVDRLYREFCTCHGKSVNKYLDDRGPSVPEEVEENSIASDARRLKKTKQVESAFRSLIERALAKPLLKSAKKVVEKERERVRLMEKIDSLGLPAATRATRGEKKFNTCHENAACQ</sequence>
<dbReference type="SUPFAM" id="SSF54236">
    <property type="entry name" value="Ubiquitin-like"/>
    <property type="match status" value="1"/>
</dbReference>
<dbReference type="Gene3D" id="3.10.20.90">
    <property type="entry name" value="Phosphatidylinositol 3-kinase Catalytic Subunit, Chain A, domain 1"/>
    <property type="match status" value="1"/>
</dbReference>